<dbReference type="InterPro" id="IPR001680">
    <property type="entry name" value="WD40_rpt"/>
</dbReference>
<reference evidence="6" key="2">
    <citation type="submission" date="2020-02" db="EMBL/GenBank/DDBJ databases">
        <title>Esox lucius (northern pike) genome, fEsoLuc1, primary haplotype.</title>
        <authorList>
            <person name="Myers G."/>
            <person name="Karagic N."/>
            <person name="Meyer A."/>
            <person name="Pippel M."/>
            <person name="Reichard M."/>
            <person name="Winkler S."/>
            <person name="Tracey A."/>
            <person name="Sims Y."/>
            <person name="Howe K."/>
            <person name="Rhie A."/>
            <person name="Formenti G."/>
            <person name="Durbin R."/>
            <person name="Fedrigo O."/>
            <person name="Jarvis E.D."/>
        </authorList>
    </citation>
    <scope>NUCLEOTIDE SEQUENCE [LARGE SCALE GENOMIC DNA]</scope>
</reference>
<dbReference type="InterPro" id="IPR001194">
    <property type="entry name" value="cDENN_dom"/>
</dbReference>
<dbReference type="PANTHER" id="PTHR12296">
    <property type="entry name" value="DENN DOMAIN-CONTAINING PROTEIN 4"/>
    <property type="match status" value="1"/>
</dbReference>
<evidence type="ECO:0000313" key="6">
    <source>
        <dbReference type="Ensembl" id="ENSELUP00000028630.3"/>
    </source>
</evidence>
<evidence type="ECO:0000259" key="5">
    <source>
        <dbReference type="PROSITE" id="PS50211"/>
    </source>
</evidence>
<dbReference type="GeneTree" id="ENSGT00940000155784"/>
<dbReference type="Pfam" id="PF02141">
    <property type="entry name" value="DENN"/>
    <property type="match status" value="1"/>
</dbReference>
<reference evidence="6" key="3">
    <citation type="submission" date="2025-08" db="UniProtKB">
        <authorList>
            <consortium name="Ensembl"/>
        </authorList>
    </citation>
    <scope>IDENTIFICATION</scope>
</reference>
<dbReference type="InterPro" id="IPR005112">
    <property type="entry name" value="dDENN_dom"/>
</dbReference>
<evidence type="ECO:0000256" key="4">
    <source>
        <dbReference type="PROSITE-ProRule" id="PRU00221"/>
    </source>
</evidence>
<dbReference type="GO" id="GO:0032483">
    <property type="term" value="P:regulation of Rab protein signal transduction"/>
    <property type="evidence" value="ECO:0007669"/>
    <property type="project" value="TreeGrafter"/>
</dbReference>
<reference evidence="6" key="4">
    <citation type="submission" date="2025-09" db="UniProtKB">
        <authorList>
            <consortium name="Ensembl"/>
        </authorList>
    </citation>
    <scope>IDENTIFICATION</scope>
</reference>
<dbReference type="InterPro" id="IPR057977">
    <property type="entry name" value="TPR_DENND3"/>
</dbReference>
<reference evidence="7" key="1">
    <citation type="journal article" date="2014" name="PLoS ONE">
        <title>The genome and linkage map of the northern pike (Esox lucius): conserved synteny revealed between the salmonid sister group and the Neoteleostei.</title>
        <authorList>
            <person name="Rondeau E.B."/>
            <person name="Minkley D.R."/>
            <person name="Leong J.S."/>
            <person name="Messmer A.M."/>
            <person name="Jantzen J.R."/>
            <person name="von Schalburg K.R."/>
            <person name="Lemon C."/>
            <person name="Bird N.H."/>
            <person name="Koop B.F."/>
        </authorList>
    </citation>
    <scope>NUCLEOTIDE SEQUENCE</scope>
</reference>
<dbReference type="Gene3D" id="3.30.450.200">
    <property type="match status" value="1"/>
</dbReference>
<dbReference type="PROSITE" id="PS50082">
    <property type="entry name" value="WD_REPEATS_2"/>
    <property type="match status" value="1"/>
</dbReference>
<dbReference type="Bgee" id="ENSELUG00000005268">
    <property type="expression patterns" value="Expressed in ovary and 13 other cell types or tissues"/>
</dbReference>
<proteinExistence type="predicted"/>
<protein>
    <recommendedName>
        <fullName evidence="5">UDENN domain-containing protein</fullName>
    </recommendedName>
</protein>
<dbReference type="Pfam" id="PF25570">
    <property type="entry name" value="TPR_DENND3"/>
    <property type="match status" value="1"/>
</dbReference>
<evidence type="ECO:0000256" key="2">
    <source>
        <dbReference type="ARBA" id="ARBA00022658"/>
    </source>
</evidence>
<dbReference type="InterPro" id="IPR036322">
    <property type="entry name" value="WD40_repeat_dom_sf"/>
</dbReference>
<dbReference type="SMART" id="SM00801">
    <property type="entry name" value="dDENN"/>
    <property type="match status" value="1"/>
</dbReference>
<name>A0A3P8ZIY6_ESOLU</name>
<keyword evidence="2" id="KW-0344">Guanine-nucleotide releasing factor</keyword>
<feature type="domain" description="UDENN" evidence="5">
    <location>
        <begin position="79"/>
        <end position="495"/>
    </location>
</feature>
<dbReference type="SUPFAM" id="SSF50978">
    <property type="entry name" value="WD40 repeat-like"/>
    <property type="match status" value="1"/>
</dbReference>
<dbReference type="PROSITE" id="PS50211">
    <property type="entry name" value="DENN"/>
    <property type="match status" value="1"/>
</dbReference>
<accession>A0A3P8ZIY6</accession>
<dbReference type="AlphaFoldDB" id="A0A3P8ZIY6"/>
<dbReference type="InterPro" id="IPR037516">
    <property type="entry name" value="Tripartite_DENN"/>
</dbReference>
<dbReference type="Ensembl" id="ENSELUT00000012970.3">
    <property type="protein sequence ID" value="ENSELUP00000028630.3"/>
    <property type="gene ID" value="ENSELUG00000005268.3"/>
</dbReference>
<evidence type="ECO:0000313" key="7">
    <source>
        <dbReference type="Proteomes" id="UP000265140"/>
    </source>
</evidence>
<feature type="repeat" description="WD" evidence="4">
    <location>
        <begin position="952"/>
        <end position="996"/>
    </location>
</feature>
<evidence type="ECO:0000256" key="3">
    <source>
        <dbReference type="ARBA" id="ARBA00022737"/>
    </source>
</evidence>
<dbReference type="PROSITE" id="PS00678">
    <property type="entry name" value="WD_REPEATS_1"/>
    <property type="match status" value="1"/>
</dbReference>
<dbReference type="GO" id="GO:0031410">
    <property type="term" value="C:cytoplasmic vesicle"/>
    <property type="evidence" value="ECO:0007669"/>
    <property type="project" value="TreeGrafter"/>
</dbReference>
<dbReference type="Pfam" id="PF00400">
    <property type="entry name" value="WD40"/>
    <property type="match status" value="2"/>
</dbReference>
<dbReference type="Gene3D" id="3.40.50.11500">
    <property type="match status" value="1"/>
</dbReference>
<gene>
    <name evidence="6" type="primary">DENND3</name>
</gene>
<dbReference type="PANTHER" id="PTHR12296:SF21">
    <property type="entry name" value="DENN DOMAIN-CONTAINING PROTEIN 3"/>
    <property type="match status" value="1"/>
</dbReference>
<evidence type="ECO:0000256" key="1">
    <source>
        <dbReference type="ARBA" id="ARBA00022574"/>
    </source>
</evidence>
<sequence length="1140" mass="129460">EDSQVLMADHVPSGLLEACVVVGASEDKLKDVCQQVDGTTDMPVLDPEVLQVHVPPFVTKGNTGESGGHGTFSRVQRRESFIQKDERPVSAPSDPVEAESTKVVGVPKEIDLMALSHLCFPGRVHLTDEPKEEQFHFLVLTDVFGNQTHGVVLRCYRPFQEGSVIYPDGHWSSKKTSKLYTAHAICVISKHPYYNALKDCLSCFLVQLRTCRLSEEMVKEFAAKLSLVPIPPPGQLHVMFNLRPLMVFLPAREDKDLPAVDLDLHLPFLCFTSEQILQIITGILMEQKVVFFSADWSRLTLVAECFLLYIQPLRWQHPYAPILSHQMLDFTMAPTAFIMGCHLNQFQEVAAETVDLMLINIDDGTVSSSCHETVDIPDIPFASAECFIKRSQKLQLQYDLEVCRQGAGADINEMRMLRRQWQQNLNRDIQKITLELIVNTFRDVSSHLNYEHRVFNSEGFLNNRELADQPFYKKVLETHIFHSFLKDRLNRKMDVFTRMVVFVQMIIISATVHTFDQSFMSSLTSNHPFLSRHFYLRGFMNTLCSKRLDALSDFQSLYKTDIEIFPSGLVKTLVDSLEKDERSQADGRPELKRLISKVMKDNEIVLVQTDDPVKNFKLPKSHMQPDDFVKHIQESGVVKDVATIYRLFEALTLGQLKQVDPELFGMFYTSWKETGAKAEDIDLPAEVMQFLDANECVYKLSSCVKTNQGVGKIAMTQKRIFLLTDARPGFVEISKFRDIEEVNISFAPLLLLRIPSLKIKSSLKKEVFEASLKSECDLWNLLIKEMWAGRKMADEHKDPQYMQQALTNVLLMDAVVGCLRTQKAIAAASKLAYFDMSMMVPKTTSEMLKHKINPSLDLPTPQTVHVLLYTPGQLYYSEADATRNPKLWCALSGGRVVVFDATSWSMSQNSIQVGYCQLNCMLRLDKDQVWIASQDSIIYIIDTRSMSCNKQLTEHRHEVLDFALDESDKMSIQMYSCSSDGTVILWDVSTLKVKKQFNLTCGRLVSIQLFNGSLWCCKLTTVSLGARDQLWTSCSDSDELCLWHSEDLTKPVLRIQLQNCPGVNCMIKVKNQIWVGCRGQRLGHGRVRGKIYVVNTEEHSVEKELMAHTDSVQALCSAEGRYVLSGSDCQDGKIAIWKVE</sequence>
<dbReference type="SMART" id="SM00799">
    <property type="entry name" value="DENN"/>
    <property type="match status" value="1"/>
</dbReference>
<dbReference type="InterPro" id="IPR043153">
    <property type="entry name" value="DENN_C"/>
</dbReference>
<dbReference type="Proteomes" id="UP000265140">
    <property type="component" value="Chromosome 20"/>
</dbReference>
<dbReference type="Gene3D" id="2.130.10.10">
    <property type="entry name" value="YVTN repeat-like/Quinoprotein amine dehydrogenase"/>
    <property type="match status" value="1"/>
</dbReference>
<dbReference type="InterPro" id="IPR051696">
    <property type="entry name" value="DENN_Domain_GEFs"/>
</dbReference>
<keyword evidence="1 4" id="KW-0853">WD repeat</keyword>
<keyword evidence="3" id="KW-0677">Repeat</keyword>
<dbReference type="InterPro" id="IPR019775">
    <property type="entry name" value="WD40_repeat_CS"/>
</dbReference>
<keyword evidence="7" id="KW-1185">Reference proteome</keyword>
<dbReference type="SMART" id="SM00320">
    <property type="entry name" value="WD40"/>
    <property type="match status" value="2"/>
</dbReference>
<dbReference type="STRING" id="8010.ENSELUP00000028633"/>
<organism evidence="6 7">
    <name type="scientific">Esox lucius</name>
    <name type="common">Northern pike</name>
    <dbReference type="NCBI Taxonomy" id="8010"/>
    <lineage>
        <taxon>Eukaryota</taxon>
        <taxon>Metazoa</taxon>
        <taxon>Chordata</taxon>
        <taxon>Craniata</taxon>
        <taxon>Vertebrata</taxon>
        <taxon>Euteleostomi</taxon>
        <taxon>Actinopterygii</taxon>
        <taxon>Neopterygii</taxon>
        <taxon>Teleostei</taxon>
        <taxon>Protacanthopterygii</taxon>
        <taxon>Esociformes</taxon>
        <taxon>Esocidae</taxon>
        <taxon>Esox</taxon>
    </lineage>
</organism>
<dbReference type="GO" id="GO:0005085">
    <property type="term" value="F:guanyl-nucleotide exchange factor activity"/>
    <property type="evidence" value="ECO:0007669"/>
    <property type="project" value="UniProtKB-KW"/>
</dbReference>
<dbReference type="InterPro" id="IPR015943">
    <property type="entry name" value="WD40/YVTN_repeat-like_dom_sf"/>
</dbReference>